<dbReference type="STRING" id="121719.APZ00_05725"/>
<proteinExistence type="predicted"/>
<sequence>MTGETGSPSAVLLSEADLSLNLDRQKREAKRLRDGLHAGDPAAQARLQAHHPRAARLDPARAMLADAQLVIAREAGLSRWSALKAHVTGLDAACNAIRHGAPAPDGDLPTLHVRCGHDIEASLRHAGFEGEFLCHDDPLCDGPVRMGADHLPARVAYLGSSYPGVTAEDARRRMAAGEAMLSRMTEFARIVLWFEHDPYDQFCLADVLARLAPLPRRKVEMVALDRYPGLPLFIGLGQLAPAALRHVFAARQPVPEPAFAAGLAARVALAASDPLALMALAESPSPALPFLPGAIRRHLAELPDPVSGLGFSERAALQLIADGAQTWGLVFHGFMTRIDPLPFFGDLMFLALLLRLSRAGNPPLRFRDDPMQGEWGKAQVELTETGRRLLAGTLDFSACSPEVRHVGGITCFSGADWRWDGQAPTPHRADSAGRLQ</sequence>
<evidence type="ECO:0000313" key="2">
    <source>
        <dbReference type="EMBL" id="ALV26641.1"/>
    </source>
</evidence>
<organism evidence="2 3">
    <name type="scientific">Pannonibacter phragmitetus</name>
    <dbReference type="NCBI Taxonomy" id="121719"/>
    <lineage>
        <taxon>Bacteria</taxon>
        <taxon>Pseudomonadati</taxon>
        <taxon>Pseudomonadota</taxon>
        <taxon>Alphaproteobacteria</taxon>
        <taxon>Hyphomicrobiales</taxon>
        <taxon>Stappiaceae</taxon>
        <taxon>Pannonibacter</taxon>
    </lineage>
</organism>
<dbReference type="EMBL" id="CP013068">
    <property type="protein sequence ID" value="ALV26641.1"/>
    <property type="molecule type" value="Genomic_DNA"/>
</dbReference>
<dbReference type="KEGG" id="pphr:APZ00_05725"/>
<evidence type="ECO:0000313" key="3">
    <source>
        <dbReference type="Proteomes" id="UP000064921"/>
    </source>
</evidence>
<dbReference type="Proteomes" id="UP000064921">
    <property type="component" value="Chromosome"/>
</dbReference>
<dbReference type="RefSeq" id="WP_058898325.1">
    <property type="nucleotide sequence ID" value="NZ_CP013068.1"/>
</dbReference>
<reference evidence="2 3" key="1">
    <citation type="submission" date="2015-10" db="EMBL/GenBank/DDBJ databases">
        <title>The world's first case of liver abscess caused by Pannonibacter phragmitetus.</title>
        <authorList>
            <person name="Ming D."/>
            <person name="Wang M."/>
            <person name="Zhou Y."/>
            <person name="Jiang T."/>
            <person name="Hu S."/>
        </authorList>
    </citation>
    <scope>NUCLEOTIDE SEQUENCE [LARGE SCALE GENOMIC DNA]</scope>
    <source>
        <strain evidence="2 3">31801</strain>
    </source>
</reference>
<gene>
    <name evidence="2" type="ORF">APZ00_05725</name>
</gene>
<feature type="domain" description="DUF1835" evidence="1">
    <location>
        <begin position="111"/>
        <end position="215"/>
    </location>
</feature>
<protein>
    <recommendedName>
        <fullName evidence="1">DUF1835 domain-containing protein</fullName>
    </recommendedName>
</protein>
<name>A0A0U3E4V0_9HYPH</name>
<dbReference type="InterPro" id="IPR014973">
    <property type="entry name" value="DUF1835"/>
</dbReference>
<evidence type="ECO:0000259" key="1">
    <source>
        <dbReference type="Pfam" id="PF08874"/>
    </source>
</evidence>
<keyword evidence="3" id="KW-1185">Reference proteome</keyword>
<dbReference type="Pfam" id="PF08874">
    <property type="entry name" value="DUF1835"/>
    <property type="match status" value="1"/>
</dbReference>
<dbReference type="AlphaFoldDB" id="A0A0U3E4V0"/>
<accession>A0A0U3E4V0</accession>